<dbReference type="InterPro" id="IPR003029">
    <property type="entry name" value="S1_domain"/>
</dbReference>
<dbReference type="SUPFAM" id="SSF50249">
    <property type="entry name" value="Nucleic acid-binding proteins"/>
    <property type="match status" value="4"/>
</dbReference>
<dbReference type="PANTHER" id="PTHR23355">
    <property type="entry name" value="RIBONUCLEASE"/>
    <property type="match status" value="1"/>
</dbReference>
<protein>
    <recommendedName>
        <fullName evidence="8">Ribonuclease R</fullName>
        <shortName evidence="8">RNase R</shortName>
        <ecNumber evidence="8">3.1.13.1</ecNumber>
    </recommendedName>
</protein>
<evidence type="ECO:0000259" key="10">
    <source>
        <dbReference type="PROSITE" id="PS50126"/>
    </source>
</evidence>
<accession>A0A5R9DV52</accession>
<feature type="domain" description="S1 motif" evidence="10">
    <location>
        <begin position="639"/>
        <end position="719"/>
    </location>
</feature>
<feature type="compositionally biased region" description="Polar residues" evidence="9">
    <location>
        <begin position="752"/>
        <end position="763"/>
    </location>
</feature>
<dbReference type="PROSITE" id="PS50126">
    <property type="entry name" value="S1"/>
    <property type="match status" value="1"/>
</dbReference>
<dbReference type="InterPro" id="IPR022966">
    <property type="entry name" value="RNase_II/R_CS"/>
</dbReference>
<dbReference type="SMART" id="SM00316">
    <property type="entry name" value="S1"/>
    <property type="match status" value="1"/>
</dbReference>
<dbReference type="AlphaFoldDB" id="A0A5R9DV52"/>
<name>A0A5R9DV52_9LACT</name>
<dbReference type="EC" id="3.1.13.1" evidence="8"/>
<dbReference type="HAMAP" id="MF_01895">
    <property type="entry name" value="RNase_R"/>
    <property type="match status" value="1"/>
</dbReference>
<evidence type="ECO:0000256" key="6">
    <source>
        <dbReference type="ARBA" id="ARBA00022839"/>
    </source>
</evidence>
<dbReference type="GO" id="GO:0006402">
    <property type="term" value="P:mRNA catabolic process"/>
    <property type="evidence" value="ECO:0007669"/>
    <property type="project" value="TreeGrafter"/>
</dbReference>
<dbReference type="Proteomes" id="UP000306420">
    <property type="component" value="Unassembled WGS sequence"/>
</dbReference>
<comment type="caution">
    <text evidence="11">The sequence shown here is derived from an EMBL/GenBank/DDBJ whole genome shotgun (WGS) entry which is preliminary data.</text>
</comment>
<dbReference type="InterPro" id="IPR011805">
    <property type="entry name" value="RNase_R"/>
</dbReference>
<feature type="region of interest" description="Disordered" evidence="9">
    <location>
        <begin position="733"/>
        <end position="782"/>
    </location>
</feature>
<dbReference type="Pfam" id="PF08206">
    <property type="entry name" value="OB_RNB"/>
    <property type="match status" value="1"/>
</dbReference>
<sequence>MSLSKLEQRILEFLQQNPDRNYQTNEIAQHFNYQGSKNFKKLVKALAFLERINELEVTDTGRFKAKSTKKETAVGTFRGNDRGFGFIDYDPEQPDLFVPPGKVGNAMDGDTVEATIIKHVNPSTGKGSEARVDNIVERASTQIVGEFVAYDKEMRDSTGFLGFVIPQGKFSDELKVEVLPDGLKPVNHSIVIVKIKEYPTMDKPNNLTGLVAKEIGHKDAPGVDILAILYQFNIPSEFPEQVLEEAQAIEQDIDPKDIEGRRDLRDELIITIDGADAKDLDDAISLEKLDNGHYRLGVHIADVSHYVTENSPIDSEALARGTSVYLTDRVVPMLPQRLSNGICSLLPNEDRLTVSCEMTIDSNGRVVDQDIFLSVINSSYRMTYTDVNAILAGDEDLRKEYHEISEMLDQMSELHFILEGMRQNRGALSFETPEAQIIVDEDGKPIDIVHRQRGVGERLIESFMLAANETISRTYTEKDWPMIYRVHEQPDEERMQRFAEFITAFGVVLRGRAESIKPKQLQEALDELSDTPYEEVVSMMMLRSMQQARYTDEPFGHYGLAAKDYTHFTSPIRRYPDLMVHRLIHKYLEATPTSEQKRNIAQKLTDIADHSSKMERRAVEAERETDALKKAEYMLDKVGEQFEGTVSSVTSFGMFIQLDNTVEGLISLQELKDDYYRYDQQHLILIGENTNNVYRIGQRVLIEVERVSIEDREIDFKLIETYPTDNKDLEHVISENKNRSEKKSRKPKRQSNNRQSFKQVAKQSSKGNNKKGKKFQIRKRKK</sequence>
<dbReference type="GO" id="GO:0003723">
    <property type="term" value="F:RNA binding"/>
    <property type="evidence" value="ECO:0007669"/>
    <property type="project" value="UniProtKB-UniRule"/>
</dbReference>
<evidence type="ECO:0000256" key="1">
    <source>
        <dbReference type="ARBA" id="ARBA00001849"/>
    </source>
</evidence>
<evidence type="ECO:0000313" key="12">
    <source>
        <dbReference type="Proteomes" id="UP000306420"/>
    </source>
</evidence>
<dbReference type="GO" id="GO:0008859">
    <property type="term" value="F:exoribonuclease II activity"/>
    <property type="evidence" value="ECO:0007669"/>
    <property type="project" value="UniProtKB-UniRule"/>
</dbReference>
<dbReference type="GO" id="GO:0005829">
    <property type="term" value="C:cytosol"/>
    <property type="evidence" value="ECO:0007669"/>
    <property type="project" value="TreeGrafter"/>
</dbReference>
<keyword evidence="7 8" id="KW-0694">RNA-binding</keyword>
<evidence type="ECO:0000256" key="3">
    <source>
        <dbReference type="ARBA" id="ARBA00022490"/>
    </source>
</evidence>
<dbReference type="EMBL" id="VBSP01000064">
    <property type="protein sequence ID" value="TLQ38922.1"/>
    <property type="molecule type" value="Genomic_DNA"/>
</dbReference>
<evidence type="ECO:0000256" key="5">
    <source>
        <dbReference type="ARBA" id="ARBA00022801"/>
    </source>
</evidence>
<dbReference type="NCBIfam" id="TIGR00358">
    <property type="entry name" value="3_prime_RNase"/>
    <property type="match status" value="1"/>
</dbReference>
<evidence type="ECO:0000256" key="7">
    <source>
        <dbReference type="ARBA" id="ARBA00022884"/>
    </source>
</evidence>
<keyword evidence="5 8" id="KW-0378">Hydrolase</keyword>
<comment type="catalytic activity">
    <reaction evidence="1 8">
        <text>Exonucleolytic cleavage in the 3'- to 5'-direction to yield nucleoside 5'-phosphates.</text>
        <dbReference type="EC" id="3.1.13.1"/>
    </reaction>
</comment>
<reference evidence="11 12" key="1">
    <citation type="submission" date="2019-05" db="EMBL/GenBank/DDBJ databases">
        <title>The metagenome of a microbial culture collection derived from dairy environment covers the genomic content of the human microbiome.</title>
        <authorList>
            <person name="Roder T."/>
            <person name="Wuthrich D."/>
            <person name="Sattari Z."/>
            <person name="Von Ah U."/>
            <person name="Bar C."/>
            <person name="Ronchi F."/>
            <person name="Macpherson A.J."/>
            <person name="Ganal-Vonarburg S.C."/>
            <person name="Bruggmann R."/>
            <person name="Vergeres G."/>
        </authorList>
    </citation>
    <scope>NUCLEOTIDE SEQUENCE [LARGE SCALE GENOMIC DNA]</scope>
    <source>
        <strain evidence="11 12">FAM 24227</strain>
    </source>
</reference>
<dbReference type="Pfam" id="PF00575">
    <property type="entry name" value="S1"/>
    <property type="match status" value="1"/>
</dbReference>
<organism evidence="11 12">
    <name type="scientific">Ruoffia tabacinasalis</name>
    <dbReference type="NCBI Taxonomy" id="87458"/>
    <lineage>
        <taxon>Bacteria</taxon>
        <taxon>Bacillati</taxon>
        <taxon>Bacillota</taxon>
        <taxon>Bacilli</taxon>
        <taxon>Lactobacillales</taxon>
        <taxon>Aerococcaceae</taxon>
        <taxon>Ruoffia</taxon>
    </lineage>
</organism>
<dbReference type="InterPro" id="IPR004476">
    <property type="entry name" value="RNase_II/RNase_R"/>
</dbReference>
<evidence type="ECO:0000256" key="9">
    <source>
        <dbReference type="SAM" id="MobiDB-lite"/>
    </source>
</evidence>
<dbReference type="InterPro" id="IPR050180">
    <property type="entry name" value="RNR_Ribonuclease"/>
</dbReference>
<evidence type="ECO:0000256" key="4">
    <source>
        <dbReference type="ARBA" id="ARBA00022722"/>
    </source>
</evidence>
<gene>
    <name evidence="8 11" type="primary">rnr</name>
    <name evidence="11" type="ORF">FEZ33_11315</name>
</gene>
<dbReference type="Gene3D" id="2.40.50.140">
    <property type="entry name" value="Nucleic acid-binding proteins"/>
    <property type="match status" value="2"/>
</dbReference>
<keyword evidence="3 8" id="KW-0963">Cytoplasm</keyword>
<dbReference type="PANTHER" id="PTHR23355:SF9">
    <property type="entry name" value="DIS3-LIKE EXONUCLEASE 2"/>
    <property type="match status" value="1"/>
</dbReference>
<dbReference type="InterPro" id="IPR011129">
    <property type="entry name" value="CSD"/>
</dbReference>
<dbReference type="NCBIfam" id="TIGR02063">
    <property type="entry name" value="RNase_R"/>
    <property type="match status" value="1"/>
</dbReference>
<evidence type="ECO:0000313" key="11">
    <source>
        <dbReference type="EMBL" id="TLQ38922.1"/>
    </source>
</evidence>
<comment type="similarity">
    <text evidence="8">Belongs to the RNR ribonuclease family. RNase R subfamily.</text>
</comment>
<dbReference type="Pfam" id="PF17876">
    <property type="entry name" value="CSD2"/>
    <property type="match status" value="1"/>
</dbReference>
<proteinExistence type="inferred from homology"/>
<dbReference type="OrthoDB" id="9764149at2"/>
<dbReference type="InterPro" id="IPR040476">
    <property type="entry name" value="CSD2"/>
</dbReference>
<dbReference type="Pfam" id="PF00773">
    <property type="entry name" value="RNB"/>
    <property type="match status" value="1"/>
</dbReference>
<dbReference type="InterPro" id="IPR012340">
    <property type="entry name" value="NA-bd_OB-fold"/>
</dbReference>
<comment type="function">
    <text evidence="8">3'-5' exoribonuclease that releases 5'-nucleoside monophosphates and is involved in maturation of structured RNAs.</text>
</comment>
<dbReference type="SMART" id="SM00955">
    <property type="entry name" value="RNB"/>
    <property type="match status" value="1"/>
</dbReference>
<feature type="compositionally biased region" description="Basic residues" evidence="9">
    <location>
        <begin position="768"/>
        <end position="782"/>
    </location>
</feature>
<dbReference type="RefSeq" id="WP_138405487.1">
    <property type="nucleotide sequence ID" value="NZ_VBSP01000064.1"/>
</dbReference>
<keyword evidence="6 8" id="KW-0269">Exonuclease</keyword>
<dbReference type="SMART" id="SM00357">
    <property type="entry name" value="CSP"/>
    <property type="match status" value="1"/>
</dbReference>
<evidence type="ECO:0000256" key="8">
    <source>
        <dbReference type="HAMAP-Rule" id="MF_01895"/>
    </source>
</evidence>
<dbReference type="CDD" id="cd04471">
    <property type="entry name" value="S1_RNase_R"/>
    <property type="match status" value="1"/>
</dbReference>
<comment type="subcellular location">
    <subcellularLocation>
        <location evidence="2 8">Cytoplasm</location>
    </subcellularLocation>
</comment>
<feature type="compositionally biased region" description="Basic residues" evidence="9">
    <location>
        <begin position="742"/>
        <end position="751"/>
    </location>
</feature>
<dbReference type="PROSITE" id="PS01175">
    <property type="entry name" value="RIBONUCLEASE_II"/>
    <property type="match status" value="1"/>
</dbReference>
<dbReference type="InterPro" id="IPR001900">
    <property type="entry name" value="RNase_II/R"/>
</dbReference>
<dbReference type="InterPro" id="IPR013223">
    <property type="entry name" value="RNase_B_OB_dom"/>
</dbReference>
<keyword evidence="4 8" id="KW-0540">Nuclease</keyword>
<evidence type="ECO:0000256" key="2">
    <source>
        <dbReference type="ARBA" id="ARBA00004496"/>
    </source>
</evidence>